<sequence length="257" mass="27394">MIAFIHPFLGLLAVASAANPKLSSLQTRQSTCINPVSDQEFTWHSNCPKKITVDSNGNCPIGQYTASSGCLSYCEAKVQWFFGPEVPYPETQCQANSTCTFATSQSIIVTNTYSFNFGLTLGVGGDAGGPAAAFDLGATYSWSKSVGTTRTLTQPRPSSSLQYCGYWTFLPYYIASCGTSSMTTIHVANGLHYAPQSCDLSAYTSNDNVCNNTPYTDSAGNADGVDVFVLTNCSDNSKLPLSQQDARYAQAGVAQSD</sequence>
<keyword evidence="1" id="KW-0732">Signal</keyword>
<dbReference type="OrthoDB" id="1896086at2759"/>
<name>A0A8H3PHZ6_9LECA</name>
<evidence type="ECO:0000256" key="1">
    <source>
        <dbReference type="SAM" id="SignalP"/>
    </source>
</evidence>
<organism evidence="2 3">
    <name type="scientific">Imshaugia aleurites</name>
    <dbReference type="NCBI Taxonomy" id="172621"/>
    <lineage>
        <taxon>Eukaryota</taxon>
        <taxon>Fungi</taxon>
        <taxon>Dikarya</taxon>
        <taxon>Ascomycota</taxon>
        <taxon>Pezizomycotina</taxon>
        <taxon>Lecanoromycetes</taxon>
        <taxon>OSLEUM clade</taxon>
        <taxon>Lecanoromycetidae</taxon>
        <taxon>Lecanorales</taxon>
        <taxon>Lecanorineae</taxon>
        <taxon>Parmeliaceae</taxon>
        <taxon>Imshaugia</taxon>
    </lineage>
</organism>
<evidence type="ECO:0000313" key="2">
    <source>
        <dbReference type="EMBL" id="CAF9941746.1"/>
    </source>
</evidence>
<keyword evidence="3" id="KW-1185">Reference proteome</keyword>
<accession>A0A8H3PHZ6</accession>
<evidence type="ECO:0000313" key="3">
    <source>
        <dbReference type="Proteomes" id="UP000664534"/>
    </source>
</evidence>
<feature type="signal peptide" evidence="1">
    <location>
        <begin position="1"/>
        <end position="17"/>
    </location>
</feature>
<dbReference type="AlphaFoldDB" id="A0A8H3PHZ6"/>
<protein>
    <submittedName>
        <fullName evidence="2">Uncharacterized protein</fullName>
    </submittedName>
</protein>
<dbReference type="EMBL" id="CAJPDT010000155">
    <property type="protein sequence ID" value="CAF9941746.1"/>
    <property type="molecule type" value="Genomic_DNA"/>
</dbReference>
<gene>
    <name evidence="2" type="ORF">IMSHALPRED_002874</name>
</gene>
<reference evidence="2" key="1">
    <citation type="submission" date="2021-03" db="EMBL/GenBank/DDBJ databases">
        <authorList>
            <person name="Tagirdzhanova G."/>
        </authorList>
    </citation>
    <scope>NUCLEOTIDE SEQUENCE</scope>
</reference>
<comment type="caution">
    <text evidence="2">The sequence shown here is derived from an EMBL/GenBank/DDBJ whole genome shotgun (WGS) entry which is preliminary data.</text>
</comment>
<dbReference type="Proteomes" id="UP000664534">
    <property type="component" value="Unassembled WGS sequence"/>
</dbReference>
<feature type="chain" id="PRO_5034361379" evidence="1">
    <location>
        <begin position="18"/>
        <end position="257"/>
    </location>
</feature>
<proteinExistence type="predicted"/>